<evidence type="ECO:0000313" key="5">
    <source>
        <dbReference type="Proteomes" id="UP000268014"/>
    </source>
</evidence>
<evidence type="ECO:0000313" key="6">
    <source>
        <dbReference type="WBParaSite" id="HPLM_0001288201-mRNA-1"/>
    </source>
</evidence>
<name>A0A0N4WNL2_HAEPC</name>
<dbReference type="AlphaFoldDB" id="A0A0N4WNL2"/>
<dbReference type="OrthoDB" id="9984314at2759"/>
<reference evidence="6" key="1">
    <citation type="submission" date="2017-02" db="UniProtKB">
        <authorList>
            <consortium name="WormBaseParasite"/>
        </authorList>
    </citation>
    <scope>IDENTIFICATION</scope>
</reference>
<evidence type="ECO:0000256" key="2">
    <source>
        <dbReference type="ARBA" id="ARBA00023163"/>
    </source>
</evidence>
<organism evidence="6">
    <name type="scientific">Haemonchus placei</name>
    <name type="common">Barber's pole worm</name>
    <dbReference type="NCBI Taxonomy" id="6290"/>
    <lineage>
        <taxon>Eukaryota</taxon>
        <taxon>Metazoa</taxon>
        <taxon>Ecdysozoa</taxon>
        <taxon>Nematoda</taxon>
        <taxon>Chromadorea</taxon>
        <taxon>Rhabditida</taxon>
        <taxon>Rhabditina</taxon>
        <taxon>Rhabditomorpha</taxon>
        <taxon>Strongyloidea</taxon>
        <taxon>Trichostrongylidae</taxon>
        <taxon>Haemonchus</taxon>
    </lineage>
</organism>
<dbReference type="SUPFAM" id="SSF48508">
    <property type="entry name" value="Nuclear receptor ligand-binding domain"/>
    <property type="match status" value="1"/>
</dbReference>
<evidence type="ECO:0000256" key="3">
    <source>
        <dbReference type="ARBA" id="ARBA00023170"/>
    </source>
</evidence>
<keyword evidence="3" id="KW-0675">Receptor</keyword>
<proteinExistence type="predicted"/>
<keyword evidence="5" id="KW-1185">Reference proteome</keyword>
<evidence type="ECO:0000256" key="1">
    <source>
        <dbReference type="ARBA" id="ARBA00023015"/>
    </source>
</evidence>
<gene>
    <name evidence="4" type="ORF">HPLM_LOCUS12878</name>
</gene>
<protein>
    <submittedName>
        <fullName evidence="6">E3 ubiquitin-protein ligase</fullName>
    </submittedName>
</protein>
<dbReference type="Proteomes" id="UP000268014">
    <property type="component" value="Unassembled WGS sequence"/>
</dbReference>
<reference evidence="4 5" key="2">
    <citation type="submission" date="2018-11" db="EMBL/GenBank/DDBJ databases">
        <authorList>
            <consortium name="Pathogen Informatics"/>
        </authorList>
    </citation>
    <scope>NUCLEOTIDE SEQUENCE [LARGE SCALE GENOMIC DNA]</scope>
    <source>
        <strain evidence="4 5">MHpl1</strain>
    </source>
</reference>
<keyword evidence="2" id="KW-0804">Transcription</keyword>
<dbReference type="EMBL" id="UZAF01018005">
    <property type="protein sequence ID" value="VDO46996.1"/>
    <property type="molecule type" value="Genomic_DNA"/>
</dbReference>
<dbReference type="STRING" id="6290.A0A0N4WNL2"/>
<accession>A0A0N4WNL2</accession>
<keyword evidence="1" id="KW-0805">Transcription regulation</keyword>
<sequence length="170" mass="19022">MFRDSKKSSRLEEKITQCSAKRSLLTLIGAAMSSQDRSGTRHARSGRGVLVSTDARNGLSPWTAVNLCSTSFLFLFKYEEIIWELASVDGLSPDGQRILAAERDRFNSALLSYCMATHGVANAPAHYAAVLSMVDILHRQAKTQKDFHVIIQMQRSRFHVRGAYREGFIL</sequence>
<dbReference type="WBParaSite" id="HPLM_0001288201-mRNA-1">
    <property type="protein sequence ID" value="HPLM_0001288201-mRNA-1"/>
    <property type="gene ID" value="HPLM_0001288201"/>
</dbReference>
<dbReference type="InterPro" id="IPR035500">
    <property type="entry name" value="NHR-like_dom_sf"/>
</dbReference>
<evidence type="ECO:0000313" key="4">
    <source>
        <dbReference type="EMBL" id="VDO46996.1"/>
    </source>
</evidence>